<sequence>MVNWSGTQGVTTRRLFQPENEEQLQRLIRWASQAKQKVRPVGMNLSPNGLALQEGGMLSMTELDGIKGHPTKPRRGIDKEKNTITVQAGARVSQILAELQKHNLTLENFSSITEQQIAGWTQVSAHGTGARIPPVDEMITSMTVVSPAKGLMTLREGDSWFPWMRVALGSLAVVQEMTLKVRPRYMLHERTYCCNYAELERDHAKLLQTYRHVRYMWVPYTDTIVVVVSDIAKPGAKAVPALPEERRVEPLKRLLREMQPDCGSLEGKNFAELREKLLVLDPLNPDHVAKVNRAEAEFWRKSSGERIADSTEVLGFECGGSQWVLENCFPCGTIDSPNLKDIKYVQEMKGIIERERIAAASPIEQRWTSRSSSPMSPAYSKEANALFSWVGVIMYITSEDQAPAIKEKFREFAMRHADLTFKYDGFFHWGKVDLAFHKGDRRKTLQENIAKKFDVKEFAGLKKELDPHNVLGNDITDAVLWG</sequence>
<protein>
    <recommendedName>
        <fullName evidence="2">FAD-binding PCMH-type domain-containing protein</fullName>
    </recommendedName>
</protein>
<evidence type="ECO:0000313" key="3">
    <source>
        <dbReference type="EMBL" id="CAK9026232.1"/>
    </source>
</evidence>
<feature type="domain" description="FAD-binding PCMH-type" evidence="2">
    <location>
        <begin position="8"/>
        <end position="184"/>
    </location>
</feature>
<dbReference type="PANTHER" id="PTHR43762:SF1">
    <property type="entry name" value="D-ARABINONO-1,4-LACTONE OXIDASE"/>
    <property type="match status" value="1"/>
</dbReference>
<dbReference type="PANTHER" id="PTHR43762">
    <property type="entry name" value="L-GULONOLACTONE OXIDASE"/>
    <property type="match status" value="1"/>
</dbReference>
<accession>A0ABP0KHE1</accession>
<dbReference type="Proteomes" id="UP001642484">
    <property type="component" value="Unassembled WGS sequence"/>
</dbReference>
<dbReference type="PIRSF" id="PIRSF000136">
    <property type="entry name" value="LGO_GLO"/>
    <property type="match status" value="1"/>
</dbReference>
<dbReference type="InterPro" id="IPR016169">
    <property type="entry name" value="FAD-bd_PCMH_sub2"/>
</dbReference>
<reference evidence="3 4" key="1">
    <citation type="submission" date="2024-02" db="EMBL/GenBank/DDBJ databases">
        <authorList>
            <person name="Chen Y."/>
            <person name="Shah S."/>
            <person name="Dougan E. K."/>
            <person name="Thang M."/>
            <person name="Chan C."/>
        </authorList>
    </citation>
    <scope>NUCLEOTIDE SEQUENCE [LARGE SCALE GENOMIC DNA]</scope>
</reference>
<dbReference type="InterPro" id="IPR036318">
    <property type="entry name" value="FAD-bd_PCMH-like_sf"/>
</dbReference>
<proteinExistence type="predicted"/>
<dbReference type="Gene3D" id="3.30.43.10">
    <property type="entry name" value="Uridine Diphospho-n-acetylenolpyruvylglucosamine Reductase, domain 2"/>
    <property type="match status" value="1"/>
</dbReference>
<dbReference type="Pfam" id="PF01565">
    <property type="entry name" value="FAD_binding_4"/>
    <property type="match status" value="1"/>
</dbReference>
<comment type="caution">
    <text evidence="3">The sequence shown here is derived from an EMBL/GenBank/DDBJ whole genome shotgun (WGS) entry which is preliminary data.</text>
</comment>
<evidence type="ECO:0000313" key="4">
    <source>
        <dbReference type="Proteomes" id="UP001642484"/>
    </source>
</evidence>
<organism evidence="3 4">
    <name type="scientific">Durusdinium trenchii</name>
    <dbReference type="NCBI Taxonomy" id="1381693"/>
    <lineage>
        <taxon>Eukaryota</taxon>
        <taxon>Sar</taxon>
        <taxon>Alveolata</taxon>
        <taxon>Dinophyceae</taxon>
        <taxon>Suessiales</taxon>
        <taxon>Symbiodiniaceae</taxon>
        <taxon>Durusdinium</taxon>
    </lineage>
</organism>
<dbReference type="InterPro" id="IPR007173">
    <property type="entry name" value="ALO_C"/>
</dbReference>
<dbReference type="InterPro" id="IPR010031">
    <property type="entry name" value="FAD_lactone_oxidase-like"/>
</dbReference>
<gene>
    <name evidence="3" type="ORF">CCMP2556_LOCUS16283</name>
</gene>
<dbReference type="EMBL" id="CAXAMN010008691">
    <property type="protein sequence ID" value="CAK9026232.1"/>
    <property type="molecule type" value="Genomic_DNA"/>
</dbReference>
<keyword evidence="1" id="KW-0560">Oxidoreductase</keyword>
<name>A0ABP0KHE1_9DINO</name>
<dbReference type="PROSITE" id="PS51387">
    <property type="entry name" value="FAD_PCMH"/>
    <property type="match status" value="1"/>
</dbReference>
<dbReference type="InterPro" id="IPR016167">
    <property type="entry name" value="FAD-bd_PCMH_sub1"/>
</dbReference>
<evidence type="ECO:0000259" key="2">
    <source>
        <dbReference type="PROSITE" id="PS51387"/>
    </source>
</evidence>
<dbReference type="Pfam" id="PF04030">
    <property type="entry name" value="ALO"/>
    <property type="match status" value="1"/>
</dbReference>
<dbReference type="InterPro" id="IPR006094">
    <property type="entry name" value="Oxid_FAD_bind_N"/>
</dbReference>
<dbReference type="InterPro" id="IPR016166">
    <property type="entry name" value="FAD-bd_PCMH"/>
</dbReference>
<evidence type="ECO:0000256" key="1">
    <source>
        <dbReference type="ARBA" id="ARBA00023002"/>
    </source>
</evidence>
<dbReference type="SUPFAM" id="SSF56176">
    <property type="entry name" value="FAD-binding/transporter-associated domain-like"/>
    <property type="match status" value="1"/>
</dbReference>
<dbReference type="Gene3D" id="3.30.465.10">
    <property type="match status" value="1"/>
</dbReference>
<keyword evidence="4" id="KW-1185">Reference proteome</keyword>
<dbReference type="Gene3D" id="3.30.70.2520">
    <property type="match status" value="1"/>
</dbReference>